<evidence type="ECO:0000313" key="2">
    <source>
        <dbReference type="EMBL" id="MPN57503.1"/>
    </source>
</evidence>
<feature type="region of interest" description="Disordered" evidence="1">
    <location>
        <begin position="1"/>
        <end position="21"/>
    </location>
</feature>
<name>A0A645JD73_9ZZZZ</name>
<sequence length="94" mass="11214">MHGYLRHRQVAREGHRKADHEFRRAVDEPRYSQAFIEGLAVQLLINEFTDQYRIDDRDDRRLRRREDAAVDAAQNYYRHQKGPESLSEGLPHRG</sequence>
<protein>
    <submittedName>
        <fullName evidence="2">Uncharacterized protein</fullName>
    </submittedName>
</protein>
<comment type="caution">
    <text evidence="2">The sequence shown here is derived from an EMBL/GenBank/DDBJ whole genome shotgun (WGS) entry which is preliminary data.</text>
</comment>
<organism evidence="2">
    <name type="scientific">bioreactor metagenome</name>
    <dbReference type="NCBI Taxonomy" id="1076179"/>
    <lineage>
        <taxon>unclassified sequences</taxon>
        <taxon>metagenomes</taxon>
        <taxon>ecological metagenomes</taxon>
    </lineage>
</organism>
<feature type="compositionally biased region" description="Basic and acidic residues" evidence="1">
    <location>
        <begin position="10"/>
        <end position="21"/>
    </location>
</feature>
<accession>A0A645JD73</accession>
<proteinExistence type="predicted"/>
<evidence type="ECO:0000256" key="1">
    <source>
        <dbReference type="SAM" id="MobiDB-lite"/>
    </source>
</evidence>
<dbReference type="EMBL" id="VSSQ01129085">
    <property type="protein sequence ID" value="MPN57503.1"/>
    <property type="molecule type" value="Genomic_DNA"/>
</dbReference>
<dbReference type="AlphaFoldDB" id="A0A645JD73"/>
<gene>
    <name evidence="2" type="ORF">SDC9_205197</name>
</gene>
<reference evidence="2" key="1">
    <citation type="submission" date="2019-08" db="EMBL/GenBank/DDBJ databases">
        <authorList>
            <person name="Kucharzyk K."/>
            <person name="Murdoch R.W."/>
            <person name="Higgins S."/>
            <person name="Loffler F."/>
        </authorList>
    </citation>
    <scope>NUCLEOTIDE SEQUENCE</scope>
</reference>
<feature type="region of interest" description="Disordered" evidence="1">
    <location>
        <begin position="72"/>
        <end position="94"/>
    </location>
</feature>